<dbReference type="GO" id="GO:0022857">
    <property type="term" value="F:transmembrane transporter activity"/>
    <property type="evidence" value="ECO:0007669"/>
    <property type="project" value="InterPro"/>
</dbReference>
<dbReference type="AlphaFoldDB" id="X1A783"/>
<dbReference type="Pfam" id="PF07690">
    <property type="entry name" value="MFS_1"/>
    <property type="match status" value="1"/>
</dbReference>
<name>X1A783_9ZZZZ</name>
<proteinExistence type="predicted"/>
<dbReference type="InterPro" id="IPR001958">
    <property type="entry name" value="Tet-R_TetA/multi-R_MdtG-like"/>
</dbReference>
<dbReference type="SUPFAM" id="SSF103473">
    <property type="entry name" value="MFS general substrate transporter"/>
    <property type="match status" value="1"/>
</dbReference>
<dbReference type="PROSITE" id="PS50850">
    <property type="entry name" value="MFS"/>
    <property type="match status" value="1"/>
</dbReference>
<dbReference type="InterPro" id="IPR011701">
    <property type="entry name" value="MFS"/>
</dbReference>
<gene>
    <name evidence="7" type="ORF">S01H4_35351</name>
</gene>
<dbReference type="InterPro" id="IPR020846">
    <property type="entry name" value="MFS_dom"/>
</dbReference>
<dbReference type="GO" id="GO:0016020">
    <property type="term" value="C:membrane"/>
    <property type="evidence" value="ECO:0007669"/>
    <property type="project" value="UniProtKB-SubCell"/>
</dbReference>
<dbReference type="GO" id="GO:0005635">
    <property type="term" value="C:nuclear envelope"/>
    <property type="evidence" value="ECO:0007669"/>
    <property type="project" value="TreeGrafter"/>
</dbReference>
<evidence type="ECO:0000256" key="2">
    <source>
        <dbReference type="ARBA" id="ARBA00022692"/>
    </source>
</evidence>
<evidence type="ECO:0000313" key="7">
    <source>
        <dbReference type="EMBL" id="GAG78020.1"/>
    </source>
</evidence>
<dbReference type="EMBL" id="BART01018786">
    <property type="protein sequence ID" value="GAG78020.1"/>
    <property type="molecule type" value="Genomic_DNA"/>
</dbReference>
<evidence type="ECO:0000256" key="1">
    <source>
        <dbReference type="ARBA" id="ARBA00004141"/>
    </source>
</evidence>
<evidence type="ECO:0000256" key="5">
    <source>
        <dbReference type="SAM" id="Phobius"/>
    </source>
</evidence>
<feature type="transmembrane region" description="Helical" evidence="5">
    <location>
        <begin position="141"/>
        <end position="161"/>
    </location>
</feature>
<feature type="domain" description="Major facilitator superfamily (MFS) profile" evidence="6">
    <location>
        <begin position="1"/>
        <end position="165"/>
    </location>
</feature>
<evidence type="ECO:0000259" key="6">
    <source>
        <dbReference type="PROSITE" id="PS50850"/>
    </source>
</evidence>
<reference evidence="7" key="1">
    <citation type="journal article" date="2014" name="Front. Microbiol.">
        <title>High frequency of phylogenetically diverse reductive dehalogenase-homologous genes in deep subseafloor sedimentary metagenomes.</title>
        <authorList>
            <person name="Kawai M."/>
            <person name="Futagami T."/>
            <person name="Toyoda A."/>
            <person name="Takaki Y."/>
            <person name="Nishi S."/>
            <person name="Hori S."/>
            <person name="Arai W."/>
            <person name="Tsubouchi T."/>
            <person name="Morono Y."/>
            <person name="Uchiyama I."/>
            <person name="Ito T."/>
            <person name="Fujiyama A."/>
            <person name="Inagaki F."/>
            <person name="Takami H."/>
        </authorList>
    </citation>
    <scope>NUCLEOTIDE SEQUENCE</scope>
    <source>
        <strain evidence="7">Expedition CK06-06</strain>
    </source>
</reference>
<feature type="transmembrane region" description="Helical" evidence="5">
    <location>
        <begin position="22"/>
        <end position="41"/>
    </location>
</feature>
<dbReference type="Gene3D" id="1.20.1250.20">
    <property type="entry name" value="MFS general substrate transporter like domains"/>
    <property type="match status" value="1"/>
</dbReference>
<dbReference type="PANTHER" id="PTHR24002">
    <property type="entry name" value="SOLUTE CARRIER FAMILY 22 MEMBER 18"/>
    <property type="match status" value="1"/>
</dbReference>
<feature type="transmembrane region" description="Helical" evidence="5">
    <location>
        <begin position="116"/>
        <end position="135"/>
    </location>
</feature>
<evidence type="ECO:0000256" key="4">
    <source>
        <dbReference type="ARBA" id="ARBA00023136"/>
    </source>
</evidence>
<keyword evidence="4 5" id="KW-0472">Membrane</keyword>
<keyword evidence="2 5" id="KW-0812">Transmembrane</keyword>
<dbReference type="PRINTS" id="PR01035">
    <property type="entry name" value="TCRTETA"/>
</dbReference>
<keyword evidence="3 5" id="KW-1133">Transmembrane helix</keyword>
<accession>X1A783</accession>
<comment type="caution">
    <text evidence="7">The sequence shown here is derived from an EMBL/GenBank/DDBJ whole genome shotgun (WGS) entry which is preliminary data.</text>
</comment>
<feature type="transmembrane region" description="Helical" evidence="5">
    <location>
        <begin position="53"/>
        <end position="70"/>
    </location>
</feature>
<protein>
    <recommendedName>
        <fullName evidence="6">Major facilitator superfamily (MFS) profile domain-containing protein</fullName>
    </recommendedName>
</protein>
<dbReference type="PANTHER" id="PTHR24002:SF3">
    <property type="entry name" value="SOLUTE CARRIER FAMILY 22 MEMBER 18"/>
    <property type="match status" value="1"/>
</dbReference>
<comment type="subcellular location">
    <subcellularLocation>
        <location evidence="1">Membrane</location>
        <topology evidence="1">Multi-pass membrane protein</topology>
    </subcellularLocation>
</comment>
<sequence>MLFISTFALFSKMQINVTAQEVGFFMAWIGVLRVLFQTLLISPLQNKFGENKILRIGVFSMITFFTLIIFTTTFLFAFIPLMFLAFGTGICRPVLTSKLANSVEREETGSLLGVNNAFSSIAQIIAPILGGAILFYLSPQIVPAISATCFILILVFWSWGIPKEKPSHDYNDSST</sequence>
<organism evidence="7">
    <name type="scientific">marine sediment metagenome</name>
    <dbReference type="NCBI Taxonomy" id="412755"/>
    <lineage>
        <taxon>unclassified sequences</taxon>
        <taxon>metagenomes</taxon>
        <taxon>ecological metagenomes</taxon>
    </lineage>
</organism>
<dbReference type="InterPro" id="IPR036259">
    <property type="entry name" value="MFS_trans_sf"/>
</dbReference>
<evidence type="ECO:0000256" key="3">
    <source>
        <dbReference type="ARBA" id="ARBA00022989"/>
    </source>
</evidence>